<dbReference type="Proteomes" id="UP000225706">
    <property type="component" value="Unassembled WGS sequence"/>
</dbReference>
<evidence type="ECO:0000313" key="2">
    <source>
        <dbReference type="EMBL" id="PFX22976.1"/>
    </source>
</evidence>
<keyword evidence="3" id="KW-1185">Reference proteome</keyword>
<evidence type="ECO:0000259" key="1">
    <source>
        <dbReference type="PROSITE" id="PS50878"/>
    </source>
</evidence>
<sequence>MRLFRHLGFSSSTRSHRYFTARISHTPNSVSSFNLTSLRLTTSGDISPNPGPPITSFTTNRRAVKHRSHHHSHRSNVVQVNRVSDLHLSTSNTQLTMCTLNARSISNKSALFVDYVDECKADLVAITETWLSDNDSAVCYEITPAGYKLLHCPRGDRRGGGTALLFRDNINVSKLETVSRISFESSEYLVCTGSLRFRLAIIYRPPYSVNHPVTVNSFIDEFSEYLESVILSNDVLCLTGDFNIHVDDHNDSAACRFLDLLESMSLTQHVTEPTHELGHTLDLVITRTSDNLISGRPSPDILFSDHLALLFKLKTPRPPLKVGRVSFRKLRSIDKSAFADEICNSELLQTDTEDPDELAALFNNTLRSLLDRHAPVKQKNVTIRTRVPWMNHEIISAKRQRRKAERKWRASKAHIDLLSYRAMRNRVTFLSNEARSAYYTNFITENSTDQRRLFRAKFTLLSESEVFDLIKASSKKSCLLDPIPTKLLTDFADVLLPPITKIINLSLDSGYFPRIWKSALVRPLLKKDGLPLVFKNYRPVSNLAFISKLVETVVAKQLQHYLNGNNLFPVFQSAYRQNHSTETALLKVTNDILLNMNSQRVTLLILLDLSAAFDTVDHDTMLRRLESSFGIQGKALSWFTSYLSGRTQRIMINDSLSEPFKLECGVPQGSCLGPLLFSLYTSKLFEIIEYHLPTIHCYADDSQVYISFSPNDRAEQLAVVRSMEDCIRDIRLWMLNNDLKLNDDKTEFLIIGTSQQLGKLDNISIRVGDSDIHPVPIARNLGSWFDSRLSMATHITKICASSFYYIYNIRRIRKYLSQQSTETLVHAFITSRLDYCNGLLYGLPDCLLNKLQQTEHYSESRNVSEIALDARTPNFGCHFEKHCMTFKGTAAKETSSFIKSENMVF</sequence>
<dbReference type="SUPFAM" id="SSF56672">
    <property type="entry name" value="DNA/RNA polymerases"/>
    <property type="match status" value="1"/>
</dbReference>
<organism evidence="2 3">
    <name type="scientific">Stylophora pistillata</name>
    <name type="common">Smooth cauliflower coral</name>
    <dbReference type="NCBI Taxonomy" id="50429"/>
    <lineage>
        <taxon>Eukaryota</taxon>
        <taxon>Metazoa</taxon>
        <taxon>Cnidaria</taxon>
        <taxon>Anthozoa</taxon>
        <taxon>Hexacorallia</taxon>
        <taxon>Scleractinia</taxon>
        <taxon>Astrocoeniina</taxon>
        <taxon>Pocilloporidae</taxon>
        <taxon>Stylophora</taxon>
    </lineage>
</organism>
<dbReference type="EMBL" id="LSMT01000223">
    <property type="protein sequence ID" value="PFX22976.1"/>
    <property type="molecule type" value="Genomic_DNA"/>
</dbReference>
<dbReference type="AlphaFoldDB" id="A0A2B4S0N3"/>
<dbReference type="InterPro" id="IPR005135">
    <property type="entry name" value="Endo/exonuclease/phosphatase"/>
</dbReference>
<dbReference type="PANTHER" id="PTHR46670">
    <property type="entry name" value="ENDO/EXONUCLEASE/PHOSPHATASE DOMAIN-CONTAINING PROTEIN"/>
    <property type="match status" value="1"/>
</dbReference>
<name>A0A2B4S0N3_STYPI</name>
<feature type="domain" description="Reverse transcriptase" evidence="1">
    <location>
        <begin position="505"/>
        <end position="789"/>
    </location>
</feature>
<dbReference type="GO" id="GO:0003964">
    <property type="term" value="F:RNA-directed DNA polymerase activity"/>
    <property type="evidence" value="ECO:0007669"/>
    <property type="project" value="UniProtKB-KW"/>
</dbReference>
<proteinExistence type="predicted"/>
<comment type="caution">
    <text evidence="2">The sequence shown here is derived from an EMBL/GenBank/DDBJ whole genome shotgun (WGS) entry which is preliminary data.</text>
</comment>
<reference evidence="3" key="1">
    <citation type="journal article" date="2017" name="bioRxiv">
        <title>Comparative analysis of the genomes of Stylophora pistillata and Acropora digitifera provides evidence for extensive differences between species of corals.</title>
        <authorList>
            <person name="Voolstra C.R."/>
            <person name="Li Y."/>
            <person name="Liew Y.J."/>
            <person name="Baumgarten S."/>
            <person name="Zoccola D."/>
            <person name="Flot J.-F."/>
            <person name="Tambutte S."/>
            <person name="Allemand D."/>
            <person name="Aranda M."/>
        </authorList>
    </citation>
    <scope>NUCLEOTIDE SEQUENCE [LARGE SCALE GENOMIC DNA]</scope>
</reference>
<accession>A0A2B4S0N3</accession>
<dbReference type="OrthoDB" id="10067563at2759"/>
<keyword evidence="2" id="KW-0808">Transferase</keyword>
<keyword evidence="2" id="KW-0548">Nucleotidyltransferase</keyword>
<dbReference type="Pfam" id="PF03372">
    <property type="entry name" value="Exo_endo_phos"/>
    <property type="match status" value="1"/>
</dbReference>
<gene>
    <name evidence="2" type="primary">pol</name>
    <name evidence="2" type="ORF">AWC38_SpisGene12499</name>
</gene>
<dbReference type="CDD" id="cd01650">
    <property type="entry name" value="RT_nLTR_like"/>
    <property type="match status" value="1"/>
</dbReference>
<keyword evidence="2" id="KW-0695">RNA-directed DNA polymerase</keyword>
<dbReference type="PROSITE" id="PS50878">
    <property type="entry name" value="RT_POL"/>
    <property type="match status" value="1"/>
</dbReference>
<protein>
    <submittedName>
        <fullName evidence="2">RNA-directed DNA polymerase from mobile element jockey</fullName>
    </submittedName>
</protein>
<dbReference type="SUPFAM" id="SSF56219">
    <property type="entry name" value="DNase I-like"/>
    <property type="match status" value="1"/>
</dbReference>
<dbReference type="Gene3D" id="3.60.10.10">
    <property type="entry name" value="Endonuclease/exonuclease/phosphatase"/>
    <property type="match status" value="1"/>
</dbReference>
<dbReference type="InterPro" id="IPR000477">
    <property type="entry name" value="RT_dom"/>
</dbReference>
<dbReference type="Pfam" id="PF00078">
    <property type="entry name" value="RVT_1"/>
    <property type="match status" value="1"/>
</dbReference>
<dbReference type="InterPro" id="IPR043502">
    <property type="entry name" value="DNA/RNA_pol_sf"/>
</dbReference>
<dbReference type="InterPro" id="IPR036691">
    <property type="entry name" value="Endo/exonu/phosph_ase_sf"/>
</dbReference>
<dbReference type="PANTHER" id="PTHR46670:SF3">
    <property type="entry name" value="ENDONUCLEASE_EXONUCLEASE_PHOSPHATASE DOMAIN-CONTAINING PROTEIN"/>
    <property type="match status" value="1"/>
</dbReference>
<evidence type="ECO:0000313" key="3">
    <source>
        <dbReference type="Proteomes" id="UP000225706"/>
    </source>
</evidence>